<dbReference type="GO" id="GO:0031146">
    <property type="term" value="P:SCF-dependent proteasomal ubiquitin-dependent protein catabolic process"/>
    <property type="evidence" value="ECO:0007669"/>
    <property type="project" value="TreeGrafter"/>
</dbReference>
<dbReference type="SUPFAM" id="SSF81383">
    <property type="entry name" value="F-box domain"/>
    <property type="match status" value="1"/>
</dbReference>
<gene>
    <name evidence="3" type="ORF">CVIRNUC_005212</name>
</gene>
<proteinExistence type="predicted"/>
<evidence type="ECO:0000256" key="1">
    <source>
        <dbReference type="ARBA" id="ARBA00004430"/>
    </source>
</evidence>
<protein>
    <recommendedName>
        <fullName evidence="2">F-box domain-containing protein</fullName>
    </recommendedName>
</protein>
<dbReference type="Proteomes" id="UP001314263">
    <property type="component" value="Unassembled WGS sequence"/>
</dbReference>
<evidence type="ECO:0000259" key="2">
    <source>
        <dbReference type="Pfam" id="PF00646"/>
    </source>
</evidence>
<dbReference type="InterPro" id="IPR032675">
    <property type="entry name" value="LRR_dom_sf"/>
</dbReference>
<dbReference type="EMBL" id="CAUYUE010000006">
    <property type="protein sequence ID" value="CAK0780893.1"/>
    <property type="molecule type" value="Genomic_DNA"/>
</dbReference>
<evidence type="ECO:0000313" key="3">
    <source>
        <dbReference type="EMBL" id="CAK0780893.1"/>
    </source>
</evidence>
<comment type="caution">
    <text evidence="3">The sequence shown here is derived from an EMBL/GenBank/DDBJ whole genome shotgun (WGS) entry which is preliminary data.</text>
</comment>
<accession>A0AAV1I4N6</accession>
<dbReference type="Pfam" id="PF00646">
    <property type="entry name" value="F-box"/>
    <property type="match status" value="1"/>
</dbReference>
<dbReference type="SUPFAM" id="SSF52058">
    <property type="entry name" value="L domain-like"/>
    <property type="match status" value="1"/>
</dbReference>
<dbReference type="InterPro" id="IPR001810">
    <property type="entry name" value="F-box_dom"/>
</dbReference>
<sequence>MPYDLFPQGLKDPWLLDGLRQAVPLVEPLCETSRSRRSSHAASCLQQPISMSSANLPSRSPSEDELGRMRHAAWQELPPELVALILCRASVRERKLCRLVCKGWRRGVDMLVTRLQVGPHNRDQQPWNRQLLMLQKIPSLFPCLGEINFDQGVGSDVLVRDPGLPNNLGIIPSVPVIRVTSSRTKLHLAATRALAARTDVRSFGLTLPSPTTDLELMELMTWTSPRLTCLEIQQAHELSAGSLRCLSRATRLEALCLEGISEVGDAGWASLAHLTRLTSLSVRSRGDNTGLHHVSTLTRLQDFRLKVREIEVDGIHALRSLRDLRSFDLEVWVSPVRPMVIEALLSFTKLEAVRLEAYSSLETACCFSALKHLPALTHLDLRLSGSHYALADNLDALHSLAKCLRLESLALAAPAPSLDALRSTSGLKMLRLSDSSMLSNRITGAELPALPNLVHLNLIHCGAVTDDGLAAVAGGFPQLQTLQLKTPWITDAGMGHLSALSSLERLDLVDCELVQGPGLAQLVVGQARLVTVSVTGNDKALCAARAACAGLRPDLDLTRGRYPFEMESSLNPLIDRIFL</sequence>
<dbReference type="GO" id="GO:0005930">
    <property type="term" value="C:axoneme"/>
    <property type="evidence" value="ECO:0007669"/>
    <property type="project" value="UniProtKB-SubCell"/>
</dbReference>
<dbReference type="Gene3D" id="1.20.1280.50">
    <property type="match status" value="1"/>
</dbReference>
<dbReference type="PANTHER" id="PTHR13318">
    <property type="entry name" value="PARTNER OF PAIRED, ISOFORM B-RELATED"/>
    <property type="match status" value="1"/>
</dbReference>
<dbReference type="SMART" id="SM00367">
    <property type="entry name" value="LRR_CC"/>
    <property type="match status" value="3"/>
</dbReference>
<reference evidence="3 4" key="1">
    <citation type="submission" date="2023-10" db="EMBL/GenBank/DDBJ databases">
        <authorList>
            <person name="Maclean D."/>
            <person name="Macfadyen A."/>
        </authorList>
    </citation>
    <scope>NUCLEOTIDE SEQUENCE [LARGE SCALE GENOMIC DNA]</scope>
</reference>
<keyword evidence="4" id="KW-1185">Reference proteome</keyword>
<organism evidence="3 4">
    <name type="scientific">Coccomyxa viridis</name>
    <dbReference type="NCBI Taxonomy" id="1274662"/>
    <lineage>
        <taxon>Eukaryota</taxon>
        <taxon>Viridiplantae</taxon>
        <taxon>Chlorophyta</taxon>
        <taxon>core chlorophytes</taxon>
        <taxon>Trebouxiophyceae</taxon>
        <taxon>Trebouxiophyceae incertae sedis</taxon>
        <taxon>Coccomyxaceae</taxon>
        <taxon>Coccomyxa</taxon>
    </lineage>
</organism>
<name>A0AAV1I4N6_9CHLO</name>
<comment type="subcellular location">
    <subcellularLocation>
        <location evidence="1">Cytoplasm</location>
        <location evidence="1">Cytoskeleton</location>
        <location evidence="1">Cilium axoneme</location>
    </subcellularLocation>
</comment>
<dbReference type="PANTHER" id="PTHR13318:SF190">
    <property type="entry name" value="PARTNER OF PAIRED, ISOFORM B"/>
    <property type="match status" value="1"/>
</dbReference>
<dbReference type="GO" id="GO:0019005">
    <property type="term" value="C:SCF ubiquitin ligase complex"/>
    <property type="evidence" value="ECO:0007669"/>
    <property type="project" value="TreeGrafter"/>
</dbReference>
<evidence type="ECO:0000313" key="4">
    <source>
        <dbReference type="Proteomes" id="UP001314263"/>
    </source>
</evidence>
<feature type="domain" description="F-box" evidence="2">
    <location>
        <begin position="74"/>
        <end position="110"/>
    </location>
</feature>
<dbReference type="Gene3D" id="3.80.10.10">
    <property type="entry name" value="Ribonuclease Inhibitor"/>
    <property type="match status" value="2"/>
</dbReference>
<dbReference type="InterPro" id="IPR036047">
    <property type="entry name" value="F-box-like_dom_sf"/>
</dbReference>
<dbReference type="InterPro" id="IPR006553">
    <property type="entry name" value="Leu-rich_rpt_Cys-con_subtyp"/>
</dbReference>
<dbReference type="AlphaFoldDB" id="A0AAV1I4N6"/>